<feature type="region of interest" description="Disordered" evidence="1">
    <location>
        <begin position="120"/>
        <end position="148"/>
    </location>
</feature>
<organism evidence="2 3">
    <name type="scientific">Kitasatospora cinereorecta</name>
    <dbReference type="NCBI Taxonomy" id="285560"/>
    <lineage>
        <taxon>Bacteria</taxon>
        <taxon>Bacillati</taxon>
        <taxon>Actinomycetota</taxon>
        <taxon>Actinomycetes</taxon>
        <taxon>Kitasatosporales</taxon>
        <taxon>Streptomycetaceae</taxon>
        <taxon>Kitasatospora</taxon>
    </lineage>
</organism>
<keyword evidence="3" id="KW-1185">Reference proteome</keyword>
<evidence type="ECO:0000256" key="1">
    <source>
        <dbReference type="SAM" id="MobiDB-lite"/>
    </source>
</evidence>
<name>A0ABW0VCR8_9ACTN</name>
<dbReference type="RefSeq" id="WP_380198437.1">
    <property type="nucleotide sequence ID" value="NZ_JBHSOC010000027.1"/>
</dbReference>
<dbReference type="EMBL" id="JBHSOC010000027">
    <property type="protein sequence ID" value="MFC5643145.1"/>
    <property type="molecule type" value="Genomic_DNA"/>
</dbReference>
<sequence length="148" mass="16214">MIATEVKNRFVTETRAQRIADRWNAAYPAMRTILDAVIKAQRGAEEPTVDVARLERVRREMGQQDRGTFKSCTRSPGGFSIFDAFSQVREVVNVTSIGHPDAGAILRLCAELADAVASRAERAAVPAQPVDGGRRERADSEQTEGGTR</sequence>
<evidence type="ECO:0000313" key="2">
    <source>
        <dbReference type="EMBL" id="MFC5643145.1"/>
    </source>
</evidence>
<dbReference type="Proteomes" id="UP001596066">
    <property type="component" value="Unassembled WGS sequence"/>
</dbReference>
<proteinExistence type="predicted"/>
<reference evidence="3" key="1">
    <citation type="journal article" date="2019" name="Int. J. Syst. Evol. Microbiol.">
        <title>The Global Catalogue of Microorganisms (GCM) 10K type strain sequencing project: providing services to taxonomists for standard genome sequencing and annotation.</title>
        <authorList>
            <consortium name="The Broad Institute Genomics Platform"/>
            <consortium name="The Broad Institute Genome Sequencing Center for Infectious Disease"/>
            <person name="Wu L."/>
            <person name="Ma J."/>
        </authorList>
    </citation>
    <scope>NUCLEOTIDE SEQUENCE [LARGE SCALE GENOMIC DNA]</scope>
    <source>
        <strain evidence="3">CGMCC 4.1622</strain>
    </source>
</reference>
<comment type="caution">
    <text evidence="2">The sequence shown here is derived from an EMBL/GenBank/DDBJ whole genome shotgun (WGS) entry which is preliminary data.</text>
</comment>
<evidence type="ECO:0000313" key="3">
    <source>
        <dbReference type="Proteomes" id="UP001596066"/>
    </source>
</evidence>
<gene>
    <name evidence="2" type="ORF">ACFPZF_17485</name>
</gene>
<accession>A0ABW0VCR8</accession>
<protein>
    <submittedName>
        <fullName evidence="2">Uncharacterized protein</fullName>
    </submittedName>
</protein>